<name>A0A8H3EEE5_9LECA</name>
<dbReference type="InterPro" id="IPR045087">
    <property type="entry name" value="Cu-oxidase_fam"/>
</dbReference>
<feature type="domain" description="Plastocyanin-like" evidence="6">
    <location>
        <begin position="178"/>
        <end position="307"/>
    </location>
</feature>
<feature type="domain" description="Plastocyanin-like" evidence="7">
    <location>
        <begin position="396"/>
        <end position="526"/>
    </location>
</feature>
<evidence type="ECO:0000256" key="3">
    <source>
        <dbReference type="ARBA" id="ARBA00022729"/>
    </source>
</evidence>
<accession>A0A8H3EEE5</accession>
<keyword evidence="4" id="KW-0560">Oxidoreductase</keyword>
<evidence type="ECO:0000256" key="2">
    <source>
        <dbReference type="ARBA" id="ARBA00022723"/>
    </source>
</evidence>
<evidence type="ECO:0000259" key="6">
    <source>
        <dbReference type="Pfam" id="PF00394"/>
    </source>
</evidence>
<protein>
    <recommendedName>
        <fullName evidence="11">Laccase</fullName>
    </recommendedName>
</protein>
<dbReference type="SUPFAM" id="SSF49503">
    <property type="entry name" value="Cupredoxins"/>
    <property type="match status" value="3"/>
</dbReference>
<dbReference type="InterPro" id="IPR011707">
    <property type="entry name" value="Cu-oxidase-like_N"/>
</dbReference>
<dbReference type="GO" id="GO:0033215">
    <property type="term" value="P:reductive iron assimilation"/>
    <property type="evidence" value="ECO:0007669"/>
    <property type="project" value="TreeGrafter"/>
</dbReference>
<evidence type="ECO:0000313" key="9">
    <source>
        <dbReference type="EMBL" id="CAF9904002.1"/>
    </source>
</evidence>
<feature type="domain" description="Plastocyanin-like" evidence="8">
    <location>
        <begin position="39"/>
        <end position="124"/>
    </location>
</feature>
<feature type="domain" description="Plastocyanin-like" evidence="8">
    <location>
        <begin position="136"/>
        <end position="168"/>
    </location>
</feature>
<dbReference type="Gene3D" id="2.60.40.420">
    <property type="entry name" value="Cupredoxins - blue copper proteins"/>
    <property type="match status" value="3"/>
</dbReference>
<dbReference type="InterPro" id="IPR001117">
    <property type="entry name" value="Cu-oxidase_2nd"/>
</dbReference>
<dbReference type="PROSITE" id="PS00080">
    <property type="entry name" value="MULTICOPPER_OXIDASE2"/>
    <property type="match status" value="1"/>
</dbReference>
<proteinExistence type="inferred from homology"/>
<dbReference type="CDD" id="cd13851">
    <property type="entry name" value="CuRO_1_Fet3p"/>
    <property type="match status" value="1"/>
</dbReference>
<dbReference type="GO" id="GO:0005507">
    <property type="term" value="F:copper ion binding"/>
    <property type="evidence" value="ECO:0007669"/>
    <property type="project" value="InterPro"/>
</dbReference>
<evidence type="ECO:0000259" key="8">
    <source>
        <dbReference type="Pfam" id="PF07732"/>
    </source>
</evidence>
<dbReference type="GO" id="GO:0004322">
    <property type="term" value="F:ferroxidase activity"/>
    <property type="evidence" value="ECO:0007669"/>
    <property type="project" value="TreeGrafter"/>
</dbReference>
<organism evidence="9 10">
    <name type="scientific">Heterodermia speciosa</name>
    <dbReference type="NCBI Taxonomy" id="116794"/>
    <lineage>
        <taxon>Eukaryota</taxon>
        <taxon>Fungi</taxon>
        <taxon>Dikarya</taxon>
        <taxon>Ascomycota</taxon>
        <taxon>Pezizomycotina</taxon>
        <taxon>Lecanoromycetes</taxon>
        <taxon>OSLEUM clade</taxon>
        <taxon>Lecanoromycetidae</taxon>
        <taxon>Caliciales</taxon>
        <taxon>Physciaceae</taxon>
        <taxon>Heterodermia</taxon>
    </lineage>
</organism>
<dbReference type="GO" id="GO:0010106">
    <property type="term" value="P:cellular response to iron ion starvation"/>
    <property type="evidence" value="ECO:0007669"/>
    <property type="project" value="TreeGrafter"/>
</dbReference>
<evidence type="ECO:0000256" key="1">
    <source>
        <dbReference type="ARBA" id="ARBA00010609"/>
    </source>
</evidence>
<reference evidence="9" key="1">
    <citation type="submission" date="2021-03" db="EMBL/GenBank/DDBJ databases">
        <authorList>
            <person name="Tagirdzhanova G."/>
        </authorList>
    </citation>
    <scope>NUCLEOTIDE SEQUENCE</scope>
</reference>
<dbReference type="InterPro" id="IPR008972">
    <property type="entry name" value="Cupredoxin"/>
</dbReference>
<keyword evidence="2" id="KW-0479">Metal-binding</keyword>
<dbReference type="PANTHER" id="PTHR11709:SF361">
    <property type="entry name" value="IRON TRANSPORT MULTICOPPER OXIDASE FET3"/>
    <property type="match status" value="1"/>
</dbReference>
<keyword evidence="10" id="KW-1185">Reference proteome</keyword>
<dbReference type="InterPro" id="IPR011706">
    <property type="entry name" value="Cu-oxidase_C"/>
</dbReference>
<dbReference type="CDD" id="cd13877">
    <property type="entry name" value="CuRO_2_Fet3p_like"/>
    <property type="match status" value="1"/>
</dbReference>
<dbReference type="InterPro" id="IPR033138">
    <property type="entry name" value="Cu_oxidase_CS"/>
</dbReference>
<dbReference type="Pfam" id="PF00394">
    <property type="entry name" value="Cu-oxidase"/>
    <property type="match status" value="1"/>
</dbReference>
<evidence type="ECO:0000313" key="10">
    <source>
        <dbReference type="Proteomes" id="UP000664521"/>
    </source>
</evidence>
<evidence type="ECO:0000259" key="7">
    <source>
        <dbReference type="Pfam" id="PF07731"/>
    </source>
</evidence>
<comment type="similarity">
    <text evidence="1">Belongs to the multicopper oxidase family.</text>
</comment>
<dbReference type="GO" id="GO:0033573">
    <property type="term" value="C:high-affinity iron permease complex"/>
    <property type="evidence" value="ECO:0007669"/>
    <property type="project" value="TreeGrafter"/>
</dbReference>
<evidence type="ECO:0000256" key="4">
    <source>
        <dbReference type="ARBA" id="ARBA00023002"/>
    </source>
</evidence>
<dbReference type="EMBL" id="CAJPDS010000002">
    <property type="protein sequence ID" value="CAF9904002.1"/>
    <property type="molecule type" value="Genomic_DNA"/>
</dbReference>
<comment type="caution">
    <text evidence="9">The sequence shown here is derived from an EMBL/GenBank/DDBJ whole genome shotgun (WGS) entry which is preliminary data.</text>
</comment>
<dbReference type="OrthoDB" id="2121828at2759"/>
<dbReference type="Pfam" id="PF07732">
    <property type="entry name" value="Cu-oxidase_3"/>
    <property type="match status" value="2"/>
</dbReference>
<dbReference type="Proteomes" id="UP000664521">
    <property type="component" value="Unassembled WGS sequence"/>
</dbReference>
<dbReference type="AlphaFoldDB" id="A0A8H3EEE5"/>
<dbReference type="Pfam" id="PF07731">
    <property type="entry name" value="Cu-oxidase_2"/>
    <property type="match status" value="1"/>
</dbReference>
<dbReference type="InterPro" id="IPR044130">
    <property type="entry name" value="CuRO_2_Fet3-like"/>
</dbReference>
<dbReference type="FunFam" id="2.60.40.420:FF:000071">
    <property type="entry name" value="Conidial pigment biosynthesis oxidase Abr1/brown 1"/>
    <property type="match status" value="1"/>
</dbReference>
<gene>
    <name evidence="9" type="ORF">HETSPECPRED_003309</name>
</gene>
<dbReference type="PANTHER" id="PTHR11709">
    <property type="entry name" value="MULTI-COPPER OXIDASE"/>
    <property type="match status" value="1"/>
</dbReference>
<evidence type="ECO:0008006" key="11">
    <source>
        <dbReference type="Google" id="ProtNLM"/>
    </source>
</evidence>
<keyword evidence="5" id="KW-0186">Copper</keyword>
<dbReference type="PROSITE" id="PS00079">
    <property type="entry name" value="MULTICOPPER_OXIDASE1"/>
    <property type="match status" value="2"/>
</dbReference>
<sequence>MDLSRIPCGSGEFPGGKADGWYIYSLAVAKVAYYDWSIDWVSAAPDGFTRPVIGINGQWPPPEVHIDKGDRVIARVYNNLGNQSTGIHWHGLYQRGSQTMDGPSGISQCPIAPNGTFTYDFEVSLVDFPARRLLTRAKVNQAGTYWYHSHNQGQYPDGLRAPFIVHDAAAPYAGKYDEEFTLTMTDWYHEQMPVLLHQYESTSDQSTTDNGITAPVPDTGLLNDQVDAKIKMQPGKTYLVHMICHSNYAGVMIWFEGHNFTVVEVDGVYTEEAYVGAKNIRLAPGQRWTFLVEARPDASANYAIFATLDVNMLFPPLGLPYFGFAGNMSAWLVYDETKPLPPVPTFYAFDFFDDWSLIPYDREPILEPNHQIVMDTGFQNINGITRAVINNVTYLTQKVPSLYTAATVGAEYSSNPEVYGQVNPFILNYGETVEIVVNNNHNNLHPWHIHGHDFQVIQRGDPNVGPFSGYWANISSTPLKRDTIMANKNSNVVIRFKADNPGVWAFHCHIEWHIDSGLMATLVEAPDYISRDVKIPEDQIQVCKDYGMGYAGNAAGNTQNVLDLTGSNSQVQAYAQGAMYPPAQDFYKRKRSTLGVSPASPLMNHPRRSRS</sequence>
<dbReference type="InterPro" id="IPR002355">
    <property type="entry name" value="Cu_oxidase_Cu_BS"/>
</dbReference>
<keyword evidence="3" id="KW-0732">Signal</keyword>
<evidence type="ECO:0000256" key="5">
    <source>
        <dbReference type="ARBA" id="ARBA00023008"/>
    </source>
</evidence>